<keyword evidence="7" id="KW-0808">Transferase</keyword>
<dbReference type="AlphaFoldDB" id="A0A833R452"/>
<keyword evidence="6" id="KW-0153">Cholesterol metabolism</keyword>
<feature type="binding site" evidence="18">
    <location>
        <position position="199"/>
    </location>
    <ligand>
        <name>ATP</name>
        <dbReference type="ChEBI" id="CHEBI:30616"/>
    </ligand>
</feature>
<keyword evidence="12" id="KW-0752">Steroid biosynthesis</keyword>
<evidence type="ECO:0000256" key="15">
    <source>
        <dbReference type="ARBA" id="ARBA00023166"/>
    </source>
</evidence>
<dbReference type="EC" id="2.7.4.2" evidence="3"/>
<accession>A0A833R452</accession>
<dbReference type="GO" id="GO:0004631">
    <property type="term" value="F:phosphomevalonate kinase activity"/>
    <property type="evidence" value="ECO:0007669"/>
    <property type="project" value="UniProtKB-EC"/>
</dbReference>
<keyword evidence="20" id="KW-1185">Reference proteome</keyword>
<evidence type="ECO:0000313" key="19">
    <source>
        <dbReference type="EMBL" id="KAF3420004.1"/>
    </source>
</evidence>
<evidence type="ECO:0000256" key="3">
    <source>
        <dbReference type="ARBA" id="ARBA00012958"/>
    </source>
</evidence>
<evidence type="ECO:0000256" key="17">
    <source>
        <dbReference type="ARBA" id="ARBA00034549"/>
    </source>
</evidence>
<dbReference type="InterPro" id="IPR027417">
    <property type="entry name" value="P-loop_NTPase"/>
</dbReference>
<dbReference type="UniPathway" id="UPA00057">
    <property type="reaction ID" value="UER00099"/>
</dbReference>
<dbReference type="EMBL" id="WNWW01001018">
    <property type="protein sequence ID" value="KAF3420004.1"/>
    <property type="molecule type" value="Genomic_DNA"/>
</dbReference>
<evidence type="ECO:0000256" key="4">
    <source>
        <dbReference type="ARBA" id="ARBA00022490"/>
    </source>
</evidence>
<feature type="binding site" evidence="18">
    <location>
        <position position="159"/>
    </location>
    <ligand>
        <name>ATP</name>
        <dbReference type="ChEBI" id="CHEBI:30616"/>
    </ligand>
</feature>
<evidence type="ECO:0000256" key="14">
    <source>
        <dbReference type="ARBA" id="ARBA00023098"/>
    </source>
</evidence>
<proteinExistence type="predicted"/>
<keyword evidence="8 18" id="KW-0547">Nucleotide-binding</keyword>
<evidence type="ECO:0000256" key="8">
    <source>
        <dbReference type="ARBA" id="ARBA00022741"/>
    </source>
</evidence>
<comment type="pathway">
    <text evidence="2">Isoprenoid biosynthesis; isopentenyl diphosphate biosynthesis via mevalonate pathway; isopentenyl diphosphate from (R)-mevalonate: step 2/3.</text>
</comment>
<evidence type="ECO:0000256" key="7">
    <source>
        <dbReference type="ARBA" id="ARBA00022679"/>
    </source>
</evidence>
<dbReference type="Proteomes" id="UP000655588">
    <property type="component" value="Unassembled WGS sequence"/>
</dbReference>
<evidence type="ECO:0000256" key="1">
    <source>
        <dbReference type="ARBA" id="ARBA00004514"/>
    </source>
</evidence>
<keyword evidence="10" id="KW-0152">Cholesterol biosynthesis</keyword>
<evidence type="ECO:0000256" key="12">
    <source>
        <dbReference type="ARBA" id="ARBA00022955"/>
    </source>
</evidence>
<gene>
    <name evidence="19" type="ORF">E2986_04884</name>
</gene>
<dbReference type="Pfam" id="PF04275">
    <property type="entry name" value="P-mevalo_kinase"/>
    <property type="match status" value="1"/>
</dbReference>
<dbReference type="PANTHER" id="PTHR13101:SF1">
    <property type="entry name" value="PHOSPHOMEVALONATE KINASE"/>
    <property type="match status" value="1"/>
</dbReference>
<evidence type="ECO:0000313" key="20">
    <source>
        <dbReference type="Proteomes" id="UP000655588"/>
    </source>
</evidence>
<keyword evidence="5" id="KW-0444">Lipid biosynthesis</keyword>
<feature type="binding site" evidence="18">
    <location>
        <begin position="29"/>
        <end position="35"/>
    </location>
    <ligand>
        <name>ATP</name>
        <dbReference type="ChEBI" id="CHEBI:30616"/>
    </ligand>
</feature>
<evidence type="ECO:0000256" key="6">
    <source>
        <dbReference type="ARBA" id="ARBA00022548"/>
    </source>
</evidence>
<dbReference type="PIRSF" id="PIRSF036639">
    <property type="entry name" value="PMK_anim"/>
    <property type="match status" value="1"/>
</dbReference>
<feature type="binding site" evidence="18">
    <location>
        <position position="189"/>
    </location>
    <ligand>
        <name>substrate</name>
    </ligand>
</feature>
<dbReference type="PANTHER" id="PTHR13101">
    <property type="entry name" value="PHOSPHOMEVALONATE KINASE"/>
    <property type="match status" value="1"/>
</dbReference>
<keyword evidence="16" id="KW-0753">Steroid metabolism</keyword>
<sequence>MATDQFTGDSEISHKNSFRPQIILLFSGKRKSGKDYITNALHERVGSDKSVIIRLSGPIKFHWAKTRGLNVDELLGDGKYKESYRLEMAKWGENIRKEDYGYFCRAALEIKQFCLAFSKRIWIVSDARRKTDIQWFVENFEDICKTIRIESDDLVRNKRGWVFSPGIDDSETECNLDDINTWDLKVTNNTEDINCILEQILKLIT</sequence>
<dbReference type="Gene3D" id="3.40.50.300">
    <property type="entry name" value="P-loop containing nucleotide triphosphate hydrolases"/>
    <property type="match status" value="1"/>
</dbReference>
<evidence type="ECO:0000256" key="5">
    <source>
        <dbReference type="ARBA" id="ARBA00022516"/>
    </source>
</evidence>
<keyword evidence="9" id="KW-0418">Kinase</keyword>
<keyword evidence="13" id="KW-0756">Sterol biosynthesis</keyword>
<evidence type="ECO:0000256" key="18">
    <source>
        <dbReference type="PIRSR" id="PIRSR036639-1"/>
    </source>
</evidence>
<comment type="caution">
    <text evidence="19">The sequence shown here is derived from an EMBL/GenBank/DDBJ whole genome shotgun (WGS) entry which is preliminary data.</text>
</comment>
<dbReference type="GO" id="GO:0006695">
    <property type="term" value="P:cholesterol biosynthetic process"/>
    <property type="evidence" value="ECO:0007669"/>
    <property type="project" value="UniProtKB-KW"/>
</dbReference>
<dbReference type="InterPro" id="IPR005919">
    <property type="entry name" value="Pmev_kin_anim"/>
</dbReference>
<protein>
    <recommendedName>
        <fullName evidence="17">Phosphomevalonate kinase</fullName>
        <ecNumber evidence="3">2.7.4.2</ecNumber>
    </recommendedName>
</protein>
<keyword evidence="11 18" id="KW-0067">ATP-binding</keyword>
<evidence type="ECO:0000256" key="9">
    <source>
        <dbReference type="ARBA" id="ARBA00022777"/>
    </source>
</evidence>
<dbReference type="NCBIfam" id="TIGR01223">
    <property type="entry name" value="Pmev_kin_anim"/>
    <property type="match status" value="1"/>
</dbReference>
<dbReference type="GO" id="GO:0019287">
    <property type="term" value="P:isopentenyl diphosphate biosynthetic process, mevalonate pathway"/>
    <property type="evidence" value="ECO:0007669"/>
    <property type="project" value="UniProtKB-UniPathway"/>
</dbReference>
<organism evidence="19 20">
    <name type="scientific">Frieseomelitta varia</name>
    <dbReference type="NCBI Taxonomy" id="561572"/>
    <lineage>
        <taxon>Eukaryota</taxon>
        <taxon>Metazoa</taxon>
        <taxon>Ecdysozoa</taxon>
        <taxon>Arthropoda</taxon>
        <taxon>Hexapoda</taxon>
        <taxon>Insecta</taxon>
        <taxon>Pterygota</taxon>
        <taxon>Neoptera</taxon>
        <taxon>Endopterygota</taxon>
        <taxon>Hymenoptera</taxon>
        <taxon>Apocrita</taxon>
        <taxon>Aculeata</taxon>
        <taxon>Apoidea</taxon>
        <taxon>Anthophila</taxon>
        <taxon>Apidae</taxon>
        <taxon>Frieseomelitta</taxon>
    </lineage>
</organism>
<evidence type="ECO:0000256" key="13">
    <source>
        <dbReference type="ARBA" id="ARBA00023011"/>
    </source>
</evidence>
<evidence type="ECO:0000256" key="16">
    <source>
        <dbReference type="ARBA" id="ARBA00023221"/>
    </source>
</evidence>
<keyword evidence="14" id="KW-0443">Lipid metabolism</keyword>
<keyword evidence="4" id="KW-0963">Cytoplasm</keyword>
<name>A0A833R452_9HYME</name>
<reference evidence="19" key="1">
    <citation type="submission" date="2019-11" db="EMBL/GenBank/DDBJ databases">
        <title>The nuclear and mitochondrial genomes of Frieseomelitta varia - a highly eusocial stingless bee (Meliponini) with a permanently sterile worker caste.</title>
        <authorList>
            <person name="Freitas F.C.P."/>
            <person name="Lourenco A.P."/>
            <person name="Nunes F.M.F."/>
            <person name="Paschoal A.R."/>
            <person name="Abreu F.C.P."/>
            <person name="Barbin F.O."/>
            <person name="Bataglia L."/>
            <person name="Cardoso-Junior C.A.M."/>
            <person name="Cervoni M.S."/>
            <person name="Silva S.R."/>
            <person name="Dalarmi F."/>
            <person name="Del Lama M.A."/>
            <person name="Depintor T.S."/>
            <person name="Ferreira K.M."/>
            <person name="Goria P.S."/>
            <person name="Jaskot M.C."/>
            <person name="Lago D.C."/>
            <person name="Luna-Lucena D."/>
            <person name="Moda L.M."/>
            <person name="Nascimento L."/>
            <person name="Pedrino M."/>
            <person name="Rabico F.O."/>
            <person name="Sanches F.C."/>
            <person name="Santos D.E."/>
            <person name="Santos C.G."/>
            <person name="Vieira J."/>
            <person name="Lopes T.F."/>
            <person name="Barchuk A.R."/>
            <person name="Hartfelder K."/>
            <person name="Simoes Z.L.P."/>
            <person name="Bitondi M.M.G."/>
            <person name="Pinheiro D.G."/>
        </authorList>
    </citation>
    <scope>NUCLEOTIDE SEQUENCE</scope>
    <source>
        <strain evidence="19">USP_RPSP 00005682</strain>
        <tissue evidence="19">Whole individual</tissue>
    </source>
</reference>
<dbReference type="GO" id="GO:0005829">
    <property type="term" value="C:cytosol"/>
    <property type="evidence" value="ECO:0007669"/>
    <property type="project" value="UniProtKB-SubCell"/>
</dbReference>
<keyword evidence="15" id="KW-1207">Sterol metabolism</keyword>
<comment type="subcellular location">
    <subcellularLocation>
        <location evidence="1">Cytoplasm</location>
        <location evidence="1">Cytosol</location>
    </subcellularLocation>
</comment>
<dbReference type="FunFam" id="3.40.50.300:FF:001026">
    <property type="entry name" value="Phosphomevalonate kinase"/>
    <property type="match status" value="1"/>
</dbReference>
<evidence type="ECO:0000256" key="10">
    <source>
        <dbReference type="ARBA" id="ARBA00022778"/>
    </source>
</evidence>
<dbReference type="GO" id="GO:0005524">
    <property type="term" value="F:ATP binding"/>
    <property type="evidence" value="ECO:0007669"/>
    <property type="project" value="UniProtKB-KW"/>
</dbReference>
<evidence type="ECO:0000256" key="11">
    <source>
        <dbReference type="ARBA" id="ARBA00022840"/>
    </source>
</evidence>
<evidence type="ECO:0000256" key="2">
    <source>
        <dbReference type="ARBA" id="ARBA00005017"/>
    </source>
</evidence>